<evidence type="ECO:0000256" key="9">
    <source>
        <dbReference type="ARBA" id="ARBA00022553"/>
    </source>
</evidence>
<dbReference type="GO" id="GO:0005654">
    <property type="term" value="C:nucleoplasm"/>
    <property type="evidence" value="ECO:0007669"/>
    <property type="project" value="UniProtKB-SubCell"/>
</dbReference>
<dbReference type="Gene3D" id="2.40.50.700">
    <property type="match status" value="1"/>
</dbReference>
<dbReference type="InterPro" id="IPR029060">
    <property type="entry name" value="PIN-like_dom_sf"/>
</dbReference>
<sequence length="1012" mass="114912">MALAGLLDCCAFHASLWSCPASSYYAAMCGAHMRRLSLQSVLGEQVVLLLYRLFDVKTNNMLKSKTFMKKTRSGGILKIVREHYLRDDITCGCKGCEECKQESPVLQLEPVLQSSLCASPHYLLPDTNVLLHQIDILEDPVIQNVILLQTVLQEVRSRSAPVYKRVRDIINNSEKYFYTFTNEHHRETYIEQEQGETSNDRNDRAIRTAAKWYNNHIKKSENVADIKVLLITNDRKNKEKAVDEGIVAYTCEEYIKSLVANPELVDRLASVSDEKNEIESGKLIFIEHIPLSKLQQGIKSGTYLQGTFRASRDNYLEATVWVHGDGAEQKEIILQGLRNINRALHEDIVAVELLEKESWVAPSSVVLQDDGEADDIESTEEKEKMLKTGVQGTAKPSGKVVGIIKRNWRPYCGMLAKSQIKESTRHLFTPADRRIPRIRIETRQASTLEGQRIIVAIDGWPRNSRYPNGHFVKNLGTAGDKETETEVLLLEHDVPHQPFSQTVLSFLPKMPWGITPQDMKHRIDLRHLYVCSVDPPGCTDIDDALHCRELENGNLEVGVHIADVSHFIRPGNALDQESSNRGTTVYLCEKRIDMVPELLSSNLCSLRSEVDRLAFSCIWELTHDAKIVNTKFTKSVINSKASLTYAEAQMRIDSPTMNDEITTSLRLLNKLAKILKKQRIDNGALTLSSPEVRFHMDSETHDPIDLQTKELKETNSMVEEFMLLANISVAQKIYDEFPEYALLRKHPAPPPANYDILVKAARSKDLEIKTDSAKALADSLDKAESPEFPYLNTLLRILATRCMMQAVYFCSGMDNDFHHYGLASPIYTHFTSPIRRYADVIVHRLLAVAVGADSTYPDLTDKHKQAEICKNINFRHKMAQYSQRASVAYHTQLFFKTKGIVTEEGYILFVRKNAIVVLIPRFGLEGTVFFEEKDKRKPLLVYNDEIPSLKVENTTFYMFDKVKVKITLDASNLQHQKIRMALVEPEIPGFNSLSDQRNTNGEPTVKKSKLEK</sequence>
<evidence type="ECO:0000313" key="29">
    <source>
        <dbReference type="EMBL" id="CAH2223876.1"/>
    </source>
</evidence>
<evidence type="ECO:0000256" key="12">
    <source>
        <dbReference type="ARBA" id="ARBA00022801"/>
    </source>
</evidence>
<dbReference type="InterPro" id="IPR033771">
    <property type="entry name" value="Rrp44_CSD1"/>
</dbReference>
<feature type="compositionally biased region" description="Polar residues" evidence="25">
    <location>
        <begin position="992"/>
        <end position="1002"/>
    </location>
</feature>
<evidence type="ECO:0000256" key="24">
    <source>
        <dbReference type="RuleBase" id="RU003901"/>
    </source>
</evidence>
<dbReference type="Pfam" id="PF13638">
    <property type="entry name" value="PIN_4"/>
    <property type="match status" value="1"/>
</dbReference>
<dbReference type="PANTHER" id="PTHR23355">
    <property type="entry name" value="RIBONUCLEASE"/>
    <property type="match status" value="1"/>
</dbReference>
<dbReference type="Pfam" id="PF00773">
    <property type="entry name" value="RNB"/>
    <property type="match status" value="1"/>
</dbReference>
<evidence type="ECO:0000256" key="17">
    <source>
        <dbReference type="ARBA" id="ARBA00022990"/>
    </source>
</evidence>
<keyword evidence="12" id="KW-0378">Hydrolase</keyword>
<name>A0AAD1R5A3_PELCU</name>
<dbReference type="Pfam" id="PF17216">
    <property type="entry name" value="Rrp44_CSD1"/>
    <property type="match status" value="1"/>
</dbReference>
<dbReference type="GO" id="GO:0016075">
    <property type="term" value="P:rRNA catabolic process"/>
    <property type="evidence" value="ECO:0007669"/>
    <property type="project" value="TreeGrafter"/>
</dbReference>
<reference evidence="29" key="1">
    <citation type="submission" date="2022-03" db="EMBL/GenBank/DDBJ databases">
        <authorList>
            <person name="Alioto T."/>
            <person name="Alioto T."/>
            <person name="Gomez Garrido J."/>
        </authorList>
    </citation>
    <scope>NUCLEOTIDE SEQUENCE</scope>
</reference>
<evidence type="ECO:0000256" key="6">
    <source>
        <dbReference type="ARBA" id="ARBA00005785"/>
    </source>
</evidence>
<dbReference type="GO" id="GO:0003723">
    <property type="term" value="F:RNA binding"/>
    <property type="evidence" value="ECO:0007669"/>
    <property type="project" value="UniProtKB-KW"/>
</dbReference>
<dbReference type="Pfam" id="PF17215">
    <property type="entry name" value="Rrp44_S1"/>
    <property type="match status" value="1"/>
</dbReference>
<feature type="domain" description="PIN" evidence="27">
    <location>
        <begin position="121"/>
        <end position="239"/>
    </location>
</feature>
<dbReference type="FunFam" id="2.40.50.140:FF:000125">
    <property type="entry name" value="exosome complex exonuclease RRP44 isoform X1"/>
    <property type="match status" value="1"/>
</dbReference>
<keyword evidence="16" id="KW-0694">RNA-binding</keyword>
<keyword evidence="19" id="KW-0539">Nucleus</keyword>
<dbReference type="SUPFAM" id="SSF50249">
    <property type="entry name" value="Nucleic acid-binding proteins"/>
    <property type="match status" value="3"/>
</dbReference>
<evidence type="ECO:0000256" key="13">
    <source>
        <dbReference type="ARBA" id="ARBA00022835"/>
    </source>
</evidence>
<dbReference type="InterPro" id="IPR001900">
    <property type="entry name" value="RNase_II/R"/>
</dbReference>
<dbReference type="GO" id="GO:0071031">
    <property type="term" value="P:nuclear mRNA surveillance of mRNA 3'-end processing"/>
    <property type="evidence" value="ECO:0007669"/>
    <property type="project" value="TreeGrafter"/>
</dbReference>
<dbReference type="SMART" id="SM00955">
    <property type="entry name" value="RNB"/>
    <property type="match status" value="1"/>
</dbReference>
<keyword evidence="11" id="KW-0255">Endonuclease</keyword>
<feature type="region of interest" description="Disordered" evidence="25">
    <location>
        <begin position="992"/>
        <end position="1012"/>
    </location>
</feature>
<accession>A0AAD1R5A3</accession>
<evidence type="ECO:0000259" key="27">
    <source>
        <dbReference type="SMART" id="SM00670"/>
    </source>
</evidence>
<keyword evidence="30" id="KW-1185">Reference proteome</keyword>
<evidence type="ECO:0000259" key="28">
    <source>
        <dbReference type="SMART" id="SM00955"/>
    </source>
</evidence>
<organism evidence="29 30">
    <name type="scientific">Pelobates cultripes</name>
    <name type="common">Western spadefoot toad</name>
    <dbReference type="NCBI Taxonomy" id="61616"/>
    <lineage>
        <taxon>Eukaryota</taxon>
        <taxon>Metazoa</taxon>
        <taxon>Chordata</taxon>
        <taxon>Craniata</taxon>
        <taxon>Vertebrata</taxon>
        <taxon>Euteleostomi</taxon>
        <taxon>Amphibia</taxon>
        <taxon>Batrachia</taxon>
        <taxon>Anura</taxon>
        <taxon>Pelobatoidea</taxon>
        <taxon>Pelobatidae</taxon>
        <taxon>Pelobates</taxon>
    </lineage>
</organism>
<dbReference type="Gene3D" id="2.40.50.690">
    <property type="match status" value="1"/>
</dbReference>
<keyword evidence="13" id="KW-0271">Exosome</keyword>
<dbReference type="CDD" id="cd09862">
    <property type="entry name" value="PIN_Rrp44-like"/>
    <property type="match status" value="1"/>
</dbReference>
<dbReference type="AlphaFoldDB" id="A0AAD1R5A3"/>
<evidence type="ECO:0000256" key="7">
    <source>
        <dbReference type="ARBA" id="ARBA00022490"/>
    </source>
</evidence>
<dbReference type="InterPro" id="IPR012340">
    <property type="entry name" value="NA-bd_OB-fold"/>
</dbReference>
<comment type="cofactor">
    <cofactor evidence="1">
        <name>Mn(2+)</name>
        <dbReference type="ChEBI" id="CHEBI:29035"/>
    </cofactor>
</comment>
<comment type="subunit">
    <text evidence="20">Component of the RNA exosome complex; within the complex interacts with EXOSC4, EXOSC7 and EXOSC9 of the exosome core complex (Exo-9). The catalytically inactive RNA exosome core complex (Exo-9) associates with the catalytic subunit EXOSC10/RRP6. Exo-9 may associate with DIS3 to form the nucleolar exosome complex, or DIS3L to form the cytoplasmic exosome complex. Exo-9 is formed by a hexameric base ring consisting of the heterodimers EXOSC4-EXOSC9, EXOSC5-EXOSC8 and EXOSC6-EXOSC7, and a cap ring consisting of EXOSC1, EXOSC2 and EXOSC3; DIS3 associates with the base ring of Exo-9. The RNA exosome complex associates with cofactors C1D/RRP47, MPHOSPH6/MPP6 and MTREX/MTR4. Interacts with DHX34; the interaction is RNA-independent.</text>
</comment>
<dbReference type="InterPro" id="IPR041505">
    <property type="entry name" value="Dis3_CSD2"/>
</dbReference>
<dbReference type="SUPFAM" id="SSF88723">
    <property type="entry name" value="PIN domain-like"/>
    <property type="match status" value="1"/>
</dbReference>
<evidence type="ECO:0000256" key="8">
    <source>
        <dbReference type="ARBA" id="ARBA00022552"/>
    </source>
</evidence>
<evidence type="ECO:0000256" key="18">
    <source>
        <dbReference type="ARBA" id="ARBA00023211"/>
    </source>
</evidence>
<gene>
    <name evidence="29" type="ORF">PECUL_23A021329</name>
</gene>
<dbReference type="Pfam" id="PF17849">
    <property type="entry name" value="OB_Dis3"/>
    <property type="match status" value="1"/>
</dbReference>
<dbReference type="InterPro" id="IPR002716">
    <property type="entry name" value="PIN_dom"/>
</dbReference>
<dbReference type="PROSITE" id="PS01175">
    <property type="entry name" value="RIBONUCLEASE_II"/>
    <property type="match status" value="1"/>
</dbReference>
<dbReference type="InterPro" id="IPR033770">
    <property type="entry name" value="RRP44_S1"/>
</dbReference>
<evidence type="ECO:0000256" key="4">
    <source>
        <dbReference type="ARBA" id="ARBA00004604"/>
    </source>
</evidence>
<keyword evidence="17" id="KW-0007">Acetylation</keyword>
<evidence type="ECO:0000256" key="20">
    <source>
        <dbReference type="ARBA" id="ARBA00065106"/>
    </source>
</evidence>
<comment type="cofactor">
    <cofactor evidence="2">
        <name>Mg(2+)</name>
        <dbReference type="ChEBI" id="CHEBI:18420"/>
    </cofactor>
</comment>
<protein>
    <recommendedName>
        <fullName evidence="21">Exosome complex exonuclease RRP44</fullName>
    </recommendedName>
    <alternativeName>
        <fullName evidence="22">Protein DIS3 homolog</fullName>
    </alternativeName>
    <alternativeName>
        <fullName evidence="23">Ribosomal RNA-processing protein 44</fullName>
    </alternativeName>
</protein>
<dbReference type="FunFam" id="2.40.50.700:FF:000001">
    <property type="entry name" value="Exosome complex exonuclease exoribonuclease (Rrp44)"/>
    <property type="match status" value="1"/>
</dbReference>
<evidence type="ECO:0000313" key="30">
    <source>
        <dbReference type="Proteomes" id="UP001295444"/>
    </source>
</evidence>
<evidence type="ECO:0000256" key="10">
    <source>
        <dbReference type="ARBA" id="ARBA00022722"/>
    </source>
</evidence>
<dbReference type="Proteomes" id="UP001295444">
    <property type="component" value="Chromosome 01"/>
</dbReference>
<dbReference type="InterPro" id="IPR022966">
    <property type="entry name" value="RNase_II/R_CS"/>
</dbReference>
<comment type="similarity">
    <text evidence="6 24">Belongs to the RNR ribonuclease family.</text>
</comment>
<dbReference type="SMART" id="SM00670">
    <property type="entry name" value="PINc"/>
    <property type="match status" value="1"/>
</dbReference>
<dbReference type="InterPro" id="IPR050180">
    <property type="entry name" value="RNR_Ribonuclease"/>
</dbReference>
<dbReference type="GO" id="GO:0071034">
    <property type="term" value="P:CUT catabolic process"/>
    <property type="evidence" value="ECO:0007669"/>
    <property type="project" value="UniProtKB-ARBA"/>
</dbReference>
<keyword evidence="18" id="KW-0464">Manganese</keyword>
<evidence type="ECO:0000256" key="14">
    <source>
        <dbReference type="ARBA" id="ARBA00022839"/>
    </source>
</evidence>
<feature type="signal peptide" evidence="26">
    <location>
        <begin position="1"/>
        <end position="18"/>
    </location>
</feature>
<dbReference type="GO" id="GO:0000176">
    <property type="term" value="C:nuclear exosome (RNase complex)"/>
    <property type="evidence" value="ECO:0007669"/>
    <property type="project" value="TreeGrafter"/>
</dbReference>
<evidence type="ECO:0000256" key="26">
    <source>
        <dbReference type="SAM" id="SignalP"/>
    </source>
</evidence>
<evidence type="ECO:0000256" key="16">
    <source>
        <dbReference type="ARBA" id="ARBA00022884"/>
    </source>
</evidence>
<dbReference type="GO" id="GO:0000175">
    <property type="term" value="F:3'-5'-RNA exonuclease activity"/>
    <property type="evidence" value="ECO:0007669"/>
    <property type="project" value="UniProtKB-ARBA"/>
</dbReference>
<keyword evidence="26" id="KW-0732">Signal</keyword>
<proteinExistence type="inferred from homology"/>
<dbReference type="GO" id="GO:0006364">
    <property type="term" value="P:rRNA processing"/>
    <property type="evidence" value="ECO:0007669"/>
    <property type="project" value="UniProtKB-KW"/>
</dbReference>
<evidence type="ECO:0000256" key="19">
    <source>
        <dbReference type="ARBA" id="ARBA00023242"/>
    </source>
</evidence>
<feature type="domain" description="RNB" evidence="28">
    <location>
        <begin position="522"/>
        <end position="852"/>
    </location>
</feature>
<evidence type="ECO:0000256" key="1">
    <source>
        <dbReference type="ARBA" id="ARBA00001936"/>
    </source>
</evidence>
<keyword evidence="14 29" id="KW-0269">Exonuclease</keyword>
<keyword evidence="7" id="KW-0963">Cytoplasm</keyword>
<evidence type="ECO:0000256" key="11">
    <source>
        <dbReference type="ARBA" id="ARBA00022759"/>
    </source>
</evidence>
<keyword evidence="10" id="KW-0540">Nuclease</keyword>
<dbReference type="PANTHER" id="PTHR23355:SF35">
    <property type="entry name" value="EXOSOME COMPLEX EXONUCLEASE RRP44"/>
    <property type="match status" value="1"/>
</dbReference>
<dbReference type="GO" id="GO:0000177">
    <property type="term" value="C:cytoplasmic exosome (RNase complex)"/>
    <property type="evidence" value="ECO:0007669"/>
    <property type="project" value="TreeGrafter"/>
</dbReference>
<comment type="subcellular location">
    <subcellularLocation>
        <location evidence="3">Cytoplasm</location>
    </subcellularLocation>
    <subcellularLocation>
        <location evidence="4">Nucleus</location>
        <location evidence="4">Nucleolus</location>
    </subcellularLocation>
    <subcellularLocation>
        <location evidence="5">Nucleus</location>
        <location evidence="5">Nucleoplasm</location>
    </subcellularLocation>
</comment>
<feature type="chain" id="PRO_5042257097" description="Exosome complex exonuclease RRP44" evidence="26">
    <location>
        <begin position="19"/>
        <end position="1012"/>
    </location>
</feature>
<dbReference type="GO" id="GO:0004519">
    <property type="term" value="F:endonuclease activity"/>
    <property type="evidence" value="ECO:0007669"/>
    <property type="project" value="UniProtKB-KW"/>
</dbReference>
<dbReference type="Gene3D" id="3.40.50.1010">
    <property type="entry name" value="5'-nuclease"/>
    <property type="match status" value="1"/>
</dbReference>
<evidence type="ECO:0000256" key="15">
    <source>
        <dbReference type="ARBA" id="ARBA00022842"/>
    </source>
</evidence>
<evidence type="ECO:0000256" key="3">
    <source>
        <dbReference type="ARBA" id="ARBA00004496"/>
    </source>
</evidence>
<dbReference type="FunFam" id="3.40.50.1010:FF:000010">
    <property type="entry name" value="Exosome complex exonuclease DIS3"/>
    <property type="match status" value="1"/>
</dbReference>
<keyword evidence="9" id="KW-0597">Phosphoprotein</keyword>
<evidence type="ECO:0000256" key="5">
    <source>
        <dbReference type="ARBA" id="ARBA00004642"/>
    </source>
</evidence>
<dbReference type="EMBL" id="OW240912">
    <property type="protein sequence ID" value="CAH2223876.1"/>
    <property type="molecule type" value="Genomic_DNA"/>
</dbReference>
<evidence type="ECO:0000256" key="23">
    <source>
        <dbReference type="ARBA" id="ARBA00077930"/>
    </source>
</evidence>
<evidence type="ECO:0000256" key="21">
    <source>
        <dbReference type="ARBA" id="ARBA00074777"/>
    </source>
</evidence>
<evidence type="ECO:0000256" key="22">
    <source>
        <dbReference type="ARBA" id="ARBA00077221"/>
    </source>
</evidence>
<dbReference type="FunFam" id="2.40.50.690:FF:000002">
    <property type="entry name" value="exosome complex exonuclease RRP44 isoform X1"/>
    <property type="match status" value="1"/>
</dbReference>
<evidence type="ECO:0000256" key="2">
    <source>
        <dbReference type="ARBA" id="ARBA00001946"/>
    </source>
</evidence>
<evidence type="ECO:0000256" key="25">
    <source>
        <dbReference type="SAM" id="MobiDB-lite"/>
    </source>
</evidence>
<dbReference type="Gene3D" id="2.40.50.140">
    <property type="entry name" value="Nucleic acid-binding proteins"/>
    <property type="match status" value="1"/>
</dbReference>
<keyword evidence="8" id="KW-0698">rRNA processing</keyword>
<dbReference type="GO" id="GO:0005730">
    <property type="term" value="C:nucleolus"/>
    <property type="evidence" value="ECO:0007669"/>
    <property type="project" value="UniProtKB-SubCell"/>
</dbReference>
<keyword evidence="15" id="KW-0460">Magnesium</keyword>